<organism evidence="9 10">
    <name type="scientific">Luedemannella flava</name>
    <dbReference type="NCBI Taxonomy" id="349316"/>
    <lineage>
        <taxon>Bacteria</taxon>
        <taxon>Bacillati</taxon>
        <taxon>Actinomycetota</taxon>
        <taxon>Actinomycetes</taxon>
        <taxon>Micromonosporales</taxon>
        <taxon>Micromonosporaceae</taxon>
        <taxon>Luedemannella</taxon>
    </lineage>
</organism>
<dbReference type="SUPFAM" id="SSF161098">
    <property type="entry name" value="MetI-like"/>
    <property type="match status" value="1"/>
</dbReference>
<dbReference type="InterPro" id="IPR035906">
    <property type="entry name" value="MetI-like_sf"/>
</dbReference>
<accession>A0ABP4YM83</accession>
<keyword evidence="5 7" id="KW-1133">Transmembrane helix</keyword>
<feature type="transmembrane region" description="Helical" evidence="7">
    <location>
        <begin position="308"/>
        <end position="327"/>
    </location>
</feature>
<feature type="transmembrane region" description="Helical" evidence="7">
    <location>
        <begin position="146"/>
        <end position="165"/>
    </location>
</feature>
<evidence type="ECO:0000256" key="1">
    <source>
        <dbReference type="ARBA" id="ARBA00004651"/>
    </source>
</evidence>
<evidence type="ECO:0000256" key="7">
    <source>
        <dbReference type="RuleBase" id="RU363032"/>
    </source>
</evidence>
<dbReference type="PANTHER" id="PTHR30193:SF18">
    <property type="entry name" value="OSMOPROTECTIVE COMPOUNDS UPTAKE PERMEASE PROTEIN GGTC"/>
    <property type="match status" value="1"/>
</dbReference>
<evidence type="ECO:0000256" key="4">
    <source>
        <dbReference type="ARBA" id="ARBA00022692"/>
    </source>
</evidence>
<comment type="caution">
    <text evidence="9">The sequence shown here is derived from an EMBL/GenBank/DDBJ whole genome shotgun (WGS) entry which is preliminary data.</text>
</comment>
<dbReference type="CDD" id="cd06261">
    <property type="entry name" value="TM_PBP2"/>
    <property type="match status" value="1"/>
</dbReference>
<feature type="domain" description="ABC transmembrane type-1" evidence="8">
    <location>
        <begin position="109"/>
        <end position="323"/>
    </location>
</feature>
<evidence type="ECO:0000256" key="6">
    <source>
        <dbReference type="ARBA" id="ARBA00023136"/>
    </source>
</evidence>
<feature type="transmembrane region" description="Helical" evidence="7">
    <location>
        <begin position="20"/>
        <end position="41"/>
    </location>
</feature>
<feature type="transmembrane region" description="Helical" evidence="7">
    <location>
        <begin position="53"/>
        <end position="75"/>
    </location>
</feature>
<dbReference type="InterPro" id="IPR000515">
    <property type="entry name" value="MetI-like"/>
</dbReference>
<evidence type="ECO:0000256" key="2">
    <source>
        <dbReference type="ARBA" id="ARBA00022448"/>
    </source>
</evidence>
<dbReference type="Pfam" id="PF00528">
    <property type="entry name" value="BPD_transp_1"/>
    <property type="match status" value="1"/>
</dbReference>
<feature type="transmembrane region" description="Helical" evidence="7">
    <location>
        <begin position="108"/>
        <end position="134"/>
    </location>
</feature>
<dbReference type="EMBL" id="BAAALT010000192">
    <property type="protein sequence ID" value="GAA1822680.1"/>
    <property type="molecule type" value="Genomic_DNA"/>
</dbReference>
<feature type="transmembrane region" description="Helical" evidence="7">
    <location>
        <begin position="246"/>
        <end position="268"/>
    </location>
</feature>
<gene>
    <name evidence="9" type="ORF">GCM10009682_48810</name>
</gene>
<reference evidence="10" key="1">
    <citation type="journal article" date="2019" name="Int. J. Syst. Evol. Microbiol.">
        <title>The Global Catalogue of Microorganisms (GCM) 10K type strain sequencing project: providing services to taxonomists for standard genome sequencing and annotation.</title>
        <authorList>
            <consortium name="The Broad Institute Genomics Platform"/>
            <consortium name="The Broad Institute Genome Sequencing Center for Infectious Disease"/>
            <person name="Wu L."/>
            <person name="Ma J."/>
        </authorList>
    </citation>
    <scope>NUCLEOTIDE SEQUENCE [LARGE SCALE GENOMIC DNA]</scope>
    <source>
        <strain evidence="10">JCM 13250</strain>
    </source>
</reference>
<keyword evidence="10" id="KW-1185">Reference proteome</keyword>
<protein>
    <recommendedName>
        <fullName evidence="8">ABC transmembrane type-1 domain-containing protein</fullName>
    </recommendedName>
</protein>
<dbReference type="InterPro" id="IPR051393">
    <property type="entry name" value="ABC_transporter_permease"/>
</dbReference>
<proteinExistence type="inferred from homology"/>
<dbReference type="Proteomes" id="UP001500218">
    <property type="component" value="Unassembled WGS sequence"/>
</dbReference>
<feature type="transmembrane region" description="Helical" evidence="7">
    <location>
        <begin position="203"/>
        <end position="225"/>
    </location>
</feature>
<evidence type="ECO:0000256" key="3">
    <source>
        <dbReference type="ARBA" id="ARBA00022475"/>
    </source>
</evidence>
<evidence type="ECO:0000256" key="5">
    <source>
        <dbReference type="ARBA" id="ARBA00022989"/>
    </source>
</evidence>
<dbReference type="PANTHER" id="PTHR30193">
    <property type="entry name" value="ABC TRANSPORTER PERMEASE PROTEIN"/>
    <property type="match status" value="1"/>
</dbReference>
<comment type="subcellular location">
    <subcellularLocation>
        <location evidence="1 7">Cell membrane</location>
        <topology evidence="1 7">Multi-pass membrane protein</topology>
    </subcellularLocation>
</comment>
<sequence length="336" mass="36572">MLSDPGAVLADSTLVDSGFKLLLVVEVVAVFLAVLLFIFFAAGRATGRFERPVAIAVLLGPAVLLLVIGLVVPAVRTMYLSFSNANGTKMLGWKNYVWSFTTPAIQDILINTLLWIIVAPLVTTVLGLTLALLVDRVRGESAYKSLIFMPMAISFVGASIIWKFVYDYRDPSQPQIGLLSQICLALGWDNPPNWLLTPTLNNFLLMVILVWVQTGFAMVVLSAAIKAIPSDVIESARVDGAGGASMLFRITIPMIRSTVVVVLTTVMITTLKIFDIVRTMTGGNFGTQVLANEMYSQSFVQFNVGRGSALAVILFLAVLPLVGYNIIQLRKERANR</sequence>
<keyword evidence="3" id="KW-1003">Cell membrane</keyword>
<dbReference type="PROSITE" id="PS50928">
    <property type="entry name" value="ABC_TM1"/>
    <property type="match status" value="1"/>
</dbReference>
<evidence type="ECO:0000259" key="8">
    <source>
        <dbReference type="PROSITE" id="PS50928"/>
    </source>
</evidence>
<evidence type="ECO:0000313" key="9">
    <source>
        <dbReference type="EMBL" id="GAA1822680.1"/>
    </source>
</evidence>
<keyword evidence="6 7" id="KW-0472">Membrane</keyword>
<name>A0ABP4YM83_9ACTN</name>
<comment type="similarity">
    <text evidence="7">Belongs to the binding-protein-dependent transport system permease family.</text>
</comment>
<keyword evidence="4 7" id="KW-0812">Transmembrane</keyword>
<dbReference type="RefSeq" id="WP_344136893.1">
    <property type="nucleotide sequence ID" value="NZ_BAAALT010000192.1"/>
</dbReference>
<keyword evidence="2 7" id="KW-0813">Transport</keyword>
<dbReference type="Gene3D" id="1.10.3720.10">
    <property type="entry name" value="MetI-like"/>
    <property type="match status" value="1"/>
</dbReference>
<evidence type="ECO:0000313" key="10">
    <source>
        <dbReference type="Proteomes" id="UP001500218"/>
    </source>
</evidence>